<keyword evidence="3" id="KW-1185">Reference proteome</keyword>
<reference evidence="2 3" key="1">
    <citation type="submission" date="2022-01" db="EMBL/GenBank/DDBJ databases">
        <title>A chromosomal length assembly of Cordylochernes scorpioides.</title>
        <authorList>
            <person name="Zeh D."/>
            <person name="Zeh J."/>
        </authorList>
    </citation>
    <scope>NUCLEOTIDE SEQUENCE [LARGE SCALE GENOMIC DNA]</scope>
    <source>
        <strain evidence="2">IN4F17</strain>
        <tissue evidence="2">Whole Body</tissue>
    </source>
</reference>
<name>A0ABY6LSK9_9ARAC</name>
<feature type="domain" description="Mos1 transposase HTH" evidence="1">
    <location>
        <begin position="58"/>
        <end position="102"/>
    </location>
</feature>
<evidence type="ECO:0000259" key="1">
    <source>
        <dbReference type="Pfam" id="PF17906"/>
    </source>
</evidence>
<dbReference type="Pfam" id="PF17906">
    <property type="entry name" value="HTH_48"/>
    <property type="match status" value="1"/>
</dbReference>
<dbReference type="Proteomes" id="UP001235939">
    <property type="component" value="Chromosome 21"/>
</dbReference>
<evidence type="ECO:0000313" key="3">
    <source>
        <dbReference type="Proteomes" id="UP001235939"/>
    </source>
</evidence>
<dbReference type="EMBL" id="CP092883">
    <property type="protein sequence ID" value="UYV82500.1"/>
    <property type="molecule type" value="Genomic_DNA"/>
</dbReference>
<dbReference type="InterPro" id="IPR052709">
    <property type="entry name" value="Transposase-MT_Hybrid"/>
</dbReference>
<dbReference type="Gene3D" id="1.10.10.1450">
    <property type="match status" value="1"/>
</dbReference>
<sequence length="298" mass="33454">MPLDFTVMSIKPRLIILSIQFASFQVSIQFYTALSSGGETFGGFNPSTISNGTLEFAHNLLREFKLGRSAVQETINIIEACGEASSSERTTRRWFQKFKVGDFGLEDQDGRGRRSTFKNEDLKSHIESNNTQTVCESFSKYSSLAPMQDFIRENQLSKHLYQSSSGMEFTALIKACSASSLVSNLSLSTIIFGNKKGHKVLGLVNMVDEVTNWTPDLAKKTNVWAEVCGLALPWLTTNNSDPTKEIELVRFLLREDRRITYQQLGKGVGFGSAAINTIINDHFKYRKLVSRWTPYSLT</sequence>
<evidence type="ECO:0000313" key="2">
    <source>
        <dbReference type="EMBL" id="UYV82500.1"/>
    </source>
</evidence>
<proteinExistence type="predicted"/>
<protein>
    <recommendedName>
        <fullName evidence="1">Mos1 transposase HTH domain-containing protein</fullName>
    </recommendedName>
</protein>
<organism evidence="2 3">
    <name type="scientific">Cordylochernes scorpioides</name>
    <dbReference type="NCBI Taxonomy" id="51811"/>
    <lineage>
        <taxon>Eukaryota</taxon>
        <taxon>Metazoa</taxon>
        <taxon>Ecdysozoa</taxon>
        <taxon>Arthropoda</taxon>
        <taxon>Chelicerata</taxon>
        <taxon>Arachnida</taxon>
        <taxon>Pseudoscorpiones</taxon>
        <taxon>Cheliferoidea</taxon>
        <taxon>Chernetidae</taxon>
        <taxon>Cordylochernes</taxon>
    </lineage>
</organism>
<dbReference type="InterPro" id="IPR041426">
    <property type="entry name" value="Mos1_HTH"/>
</dbReference>
<dbReference type="PANTHER" id="PTHR46060:SF2">
    <property type="entry name" value="HISTONE-LYSINE N-METHYLTRANSFERASE SETMAR"/>
    <property type="match status" value="1"/>
</dbReference>
<accession>A0ABY6LSK9</accession>
<dbReference type="PANTHER" id="PTHR46060">
    <property type="entry name" value="MARINER MOS1 TRANSPOSASE-LIKE PROTEIN"/>
    <property type="match status" value="1"/>
</dbReference>
<gene>
    <name evidence="2" type="ORF">LAZ67_21002551</name>
</gene>